<dbReference type="AlphaFoldDB" id="A0A2P7QQK0"/>
<organism evidence="1 2">
    <name type="scientific">Zobellella taiwanensis</name>
    <dbReference type="NCBI Taxonomy" id="347535"/>
    <lineage>
        <taxon>Bacteria</taxon>
        <taxon>Pseudomonadati</taxon>
        <taxon>Pseudomonadota</taxon>
        <taxon>Gammaproteobacteria</taxon>
        <taxon>Aeromonadales</taxon>
        <taxon>Aeromonadaceae</taxon>
        <taxon>Zobellella</taxon>
    </lineage>
</organism>
<protein>
    <recommendedName>
        <fullName evidence="3">Acyloxyacyl hydrolase</fullName>
    </recommendedName>
</protein>
<keyword evidence="2" id="KW-1185">Reference proteome</keyword>
<evidence type="ECO:0000313" key="1">
    <source>
        <dbReference type="EMBL" id="PSJ40246.1"/>
    </source>
</evidence>
<dbReference type="OrthoDB" id="9797122at2"/>
<dbReference type="InterPro" id="IPR018550">
    <property type="entry name" value="Lipid-A_deacylase-rel"/>
</dbReference>
<dbReference type="Gene3D" id="2.40.160.20">
    <property type="match status" value="1"/>
</dbReference>
<dbReference type="Proteomes" id="UP000242181">
    <property type="component" value="Unassembled WGS sequence"/>
</dbReference>
<dbReference type="Pfam" id="PF09411">
    <property type="entry name" value="PagL"/>
    <property type="match status" value="1"/>
</dbReference>
<accession>A0A2P7QQK0</accession>
<name>A0A2P7QQK0_9GAMM</name>
<dbReference type="RefSeq" id="WP_106453852.1">
    <property type="nucleotide sequence ID" value="NZ_PXYH01000015.1"/>
</dbReference>
<gene>
    <name evidence="1" type="ORF">C7I36_11500</name>
</gene>
<reference evidence="1 2" key="1">
    <citation type="submission" date="2018-03" db="EMBL/GenBank/DDBJ databases">
        <title>The draft genome of Zobellella taiwanensis JCM 13381.</title>
        <authorList>
            <person name="Liu L."/>
            <person name="Li L."/>
            <person name="Wang T."/>
            <person name="Zhang X."/>
            <person name="Liang L."/>
        </authorList>
    </citation>
    <scope>NUCLEOTIDE SEQUENCE [LARGE SCALE GENOMIC DNA]</scope>
    <source>
        <strain evidence="1 2">JCM 13381</strain>
    </source>
</reference>
<evidence type="ECO:0008006" key="3">
    <source>
        <dbReference type="Google" id="ProtNLM"/>
    </source>
</evidence>
<evidence type="ECO:0000313" key="2">
    <source>
        <dbReference type="Proteomes" id="UP000242181"/>
    </source>
</evidence>
<proteinExistence type="predicted"/>
<sequence length="158" mass="17318">MKGREWMLVLLLALPAWADWSLVIGGGDGAKHYLLGAEWQGAALGGGAAPRLWFDSSYWQLADDQLVQLSLVPGIAYRAGGEGWQPFVFAGVGPAWSSQAHLEQRRFSTRFQFSSRAGIGLALDQHRLAIEGWHLSNGGIKQPNDGLSAWGVSYRYDF</sequence>
<dbReference type="EMBL" id="PXYH01000015">
    <property type="protein sequence ID" value="PSJ40246.1"/>
    <property type="molecule type" value="Genomic_DNA"/>
</dbReference>
<comment type="caution">
    <text evidence="1">The sequence shown here is derived from an EMBL/GenBank/DDBJ whole genome shotgun (WGS) entry which is preliminary data.</text>
</comment>